<dbReference type="PANTHER" id="PTHR11017:SF236">
    <property type="entry name" value="TMV RESISTANCE PROTEIN N-LIKE"/>
    <property type="match status" value="1"/>
</dbReference>
<dbReference type="GO" id="GO:0006952">
    <property type="term" value="P:defense response"/>
    <property type="evidence" value="ECO:0007669"/>
    <property type="project" value="InterPro"/>
</dbReference>
<dbReference type="SUPFAM" id="SSF46785">
    <property type="entry name" value="Winged helix' DNA-binding domain"/>
    <property type="match status" value="1"/>
</dbReference>
<dbReference type="AlphaFoldDB" id="A0AAF0X4C8"/>
<dbReference type="Pfam" id="PF23282">
    <property type="entry name" value="WHD_ROQ1"/>
    <property type="match status" value="1"/>
</dbReference>
<dbReference type="GO" id="GO:0043531">
    <property type="term" value="F:ADP binding"/>
    <property type="evidence" value="ECO:0007669"/>
    <property type="project" value="InterPro"/>
</dbReference>
<keyword evidence="2" id="KW-0677">Repeat</keyword>
<dbReference type="InterPro" id="IPR036390">
    <property type="entry name" value="WH_DNA-bd_sf"/>
</dbReference>
<dbReference type="InterPro" id="IPR058192">
    <property type="entry name" value="WHD_ROQ1-like"/>
</dbReference>
<evidence type="ECO:0000256" key="1">
    <source>
        <dbReference type="ARBA" id="ARBA00022614"/>
    </source>
</evidence>
<keyword evidence="1" id="KW-0433">Leucine-rich repeat</keyword>
<reference evidence="4" key="2">
    <citation type="submission" date="2022-03" db="EMBL/GenBank/DDBJ databases">
        <title>Draft title - Genomic analysis of global carrot germplasm unveils the trajectory of domestication and the origin of high carotenoid orange carrot.</title>
        <authorList>
            <person name="Iorizzo M."/>
            <person name="Ellison S."/>
            <person name="Senalik D."/>
            <person name="Macko-Podgorni A."/>
            <person name="Grzebelus D."/>
            <person name="Bostan H."/>
            <person name="Rolling W."/>
            <person name="Curaba J."/>
            <person name="Simon P."/>
        </authorList>
    </citation>
    <scope>NUCLEOTIDE SEQUENCE</scope>
    <source>
        <tissue evidence="4">Leaf</tissue>
    </source>
</reference>
<evidence type="ECO:0000313" key="5">
    <source>
        <dbReference type="Proteomes" id="UP000077755"/>
    </source>
</evidence>
<evidence type="ECO:0000259" key="3">
    <source>
        <dbReference type="Pfam" id="PF23282"/>
    </source>
</evidence>
<dbReference type="InterPro" id="IPR044974">
    <property type="entry name" value="Disease_R_plants"/>
</dbReference>
<keyword evidence="5" id="KW-1185">Reference proteome</keyword>
<sequence>MREWFYQGSKIIITTRNVHLLNAYEHCTRYAVKTLNTHDSLELFSWHAFQDSGPSECYIEHSKRIIKQCQGLPLALKVLGASLRGKKVDVWRSAIGKLETILHCDVQKFLQISYDSLQDDHDRHLFLDIACFFTGEPKCFVVGILDECEYHTLIGIENLIDRCLLKTDEYENLIMHESIQSMGREIIRQQSPRNPGQRSRLWHCKDSLKVLKDEAVR</sequence>
<dbReference type="InterPro" id="IPR042197">
    <property type="entry name" value="Apaf_helical"/>
</dbReference>
<reference evidence="4" key="1">
    <citation type="journal article" date="2016" name="Nat. Genet.">
        <title>A high-quality carrot genome assembly provides new insights into carotenoid accumulation and asterid genome evolution.</title>
        <authorList>
            <person name="Iorizzo M."/>
            <person name="Ellison S."/>
            <person name="Senalik D."/>
            <person name="Zeng P."/>
            <person name="Satapoomin P."/>
            <person name="Huang J."/>
            <person name="Bowman M."/>
            <person name="Iovene M."/>
            <person name="Sanseverino W."/>
            <person name="Cavagnaro P."/>
            <person name="Yildiz M."/>
            <person name="Macko-Podgorni A."/>
            <person name="Moranska E."/>
            <person name="Grzebelus E."/>
            <person name="Grzebelus D."/>
            <person name="Ashrafi H."/>
            <person name="Zheng Z."/>
            <person name="Cheng S."/>
            <person name="Spooner D."/>
            <person name="Van Deynze A."/>
            <person name="Simon P."/>
        </authorList>
    </citation>
    <scope>NUCLEOTIDE SEQUENCE</scope>
    <source>
        <tissue evidence="4">Leaf</tissue>
    </source>
</reference>
<dbReference type="InterPro" id="IPR027417">
    <property type="entry name" value="P-loop_NTPase"/>
</dbReference>
<dbReference type="PANTHER" id="PTHR11017">
    <property type="entry name" value="LEUCINE-RICH REPEAT-CONTAINING PROTEIN"/>
    <property type="match status" value="1"/>
</dbReference>
<dbReference type="EMBL" id="CP093347">
    <property type="protein sequence ID" value="WOH00342.1"/>
    <property type="molecule type" value="Genomic_DNA"/>
</dbReference>
<protein>
    <recommendedName>
        <fullName evidence="3">Disease resistance protein Roq1-like winged-helix domain-containing protein</fullName>
    </recommendedName>
</protein>
<gene>
    <name evidence="4" type="ORF">DCAR_0519701</name>
</gene>
<dbReference type="Gene3D" id="1.10.8.430">
    <property type="entry name" value="Helical domain of apoptotic protease-activating factors"/>
    <property type="match status" value="1"/>
</dbReference>
<dbReference type="SUPFAM" id="SSF52540">
    <property type="entry name" value="P-loop containing nucleoside triphosphate hydrolases"/>
    <property type="match status" value="1"/>
</dbReference>
<name>A0AAF0X4C8_DAUCS</name>
<organism evidence="4 5">
    <name type="scientific">Daucus carota subsp. sativus</name>
    <name type="common">Carrot</name>
    <dbReference type="NCBI Taxonomy" id="79200"/>
    <lineage>
        <taxon>Eukaryota</taxon>
        <taxon>Viridiplantae</taxon>
        <taxon>Streptophyta</taxon>
        <taxon>Embryophyta</taxon>
        <taxon>Tracheophyta</taxon>
        <taxon>Spermatophyta</taxon>
        <taxon>Magnoliopsida</taxon>
        <taxon>eudicotyledons</taxon>
        <taxon>Gunneridae</taxon>
        <taxon>Pentapetalae</taxon>
        <taxon>asterids</taxon>
        <taxon>campanulids</taxon>
        <taxon>Apiales</taxon>
        <taxon>Apiaceae</taxon>
        <taxon>Apioideae</taxon>
        <taxon>Scandiceae</taxon>
        <taxon>Daucinae</taxon>
        <taxon>Daucus</taxon>
        <taxon>Daucus sect. Daucus</taxon>
    </lineage>
</organism>
<feature type="domain" description="Disease resistance protein Roq1-like winged-helix" evidence="3">
    <location>
        <begin position="121"/>
        <end position="191"/>
    </location>
</feature>
<evidence type="ECO:0000256" key="2">
    <source>
        <dbReference type="ARBA" id="ARBA00022737"/>
    </source>
</evidence>
<accession>A0AAF0X4C8</accession>
<proteinExistence type="predicted"/>
<dbReference type="Proteomes" id="UP000077755">
    <property type="component" value="Chromosome 5"/>
</dbReference>
<evidence type="ECO:0000313" key="4">
    <source>
        <dbReference type="EMBL" id="WOH00342.1"/>
    </source>
</evidence>